<dbReference type="GO" id="GO:0005886">
    <property type="term" value="C:plasma membrane"/>
    <property type="evidence" value="ECO:0007669"/>
    <property type="project" value="UniProtKB-SubCell"/>
</dbReference>
<dbReference type="Proteomes" id="UP000012081">
    <property type="component" value="Unassembled WGS sequence"/>
</dbReference>
<dbReference type="PATRIC" id="fig|1300222.3.peg.2252"/>
<keyword evidence="5 7" id="KW-1133">Transmembrane helix</keyword>
<feature type="transmembrane region" description="Helical" evidence="7">
    <location>
        <begin position="62"/>
        <end position="80"/>
    </location>
</feature>
<dbReference type="STRING" id="1300222.I532_10837"/>
<sequence>MQKRMEEDDTAAVSWGKGIEQASFLFLRFVTGLIFWAHGLAKLKKGMEPVGESFVSYGLPEWLAYPVLAVELLGGMALILGIATRYAAWALAAIMIGAIVTVKWQNGLIGSGGKSGYELDLVLLATTLYLGGRRQKPRIATD</sequence>
<evidence type="ECO:0000313" key="8">
    <source>
        <dbReference type="EMBL" id="EMT53269.1"/>
    </source>
</evidence>
<comment type="similarity">
    <text evidence="2">Belongs to the DoxX family.</text>
</comment>
<keyword evidence="4 7" id="KW-0812">Transmembrane</keyword>
<feature type="transmembrane region" description="Helical" evidence="7">
    <location>
        <begin position="86"/>
        <end position="104"/>
    </location>
</feature>
<gene>
    <name evidence="8" type="ORF">I532_10837</name>
</gene>
<dbReference type="RefSeq" id="WP_003388178.1">
    <property type="nucleotide sequence ID" value="NZ_APBN01000003.1"/>
</dbReference>
<comment type="caution">
    <text evidence="8">The sequence shown here is derived from an EMBL/GenBank/DDBJ whole genome shotgun (WGS) entry which is preliminary data.</text>
</comment>
<evidence type="ECO:0000256" key="4">
    <source>
        <dbReference type="ARBA" id="ARBA00022692"/>
    </source>
</evidence>
<evidence type="ECO:0000256" key="7">
    <source>
        <dbReference type="SAM" id="Phobius"/>
    </source>
</evidence>
<accession>M8DAG8</accession>
<evidence type="ECO:0000256" key="2">
    <source>
        <dbReference type="ARBA" id="ARBA00006679"/>
    </source>
</evidence>
<keyword evidence="6 7" id="KW-0472">Membrane</keyword>
<proteinExistence type="inferred from homology"/>
<dbReference type="EMBL" id="APBN01000003">
    <property type="protein sequence ID" value="EMT53269.1"/>
    <property type="molecule type" value="Genomic_DNA"/>
</dbReference>
<feature type="transmembrane region" description="Helical" evidence="7">
    <location>
        <begin position="22"/>
        <end position="41"/>
    </location>
</feature>
<dbReference type="InterPro" id="IPR032808">
    <property type="entry name" value="DoxX"/>
</dbReference>
<evidence type="ECO:0000256" key="3">
    <source>
        <dbReference type="ARBA" id="ARBA00022475"/>
    </source>
</evidence>
<evidence type="ECO:0000256" key="6">
    <source>
        <dbReference type="ARBA" id="ARBA00023136"/>
    </source>
</evidence>
<dbReference type="PANTHER" id="PTHR33452:SF1">
    <property type="entry name" value="INNER MEMBRANE PROTEIN YPHA-RELATED"/>
    <property type="match status" value="1"/>
</dbReference>
<keyword evidence="3" id="KW-1003">Cell membrane</keyword>
<organism evidence="8 9">
    <name type="scientific">Brevibacillus borstelensis AK1</name>
    <dbReference type="NCBI Taxonomy" id="1300222"/>
    <lineage>
        <taxon>Bacteria</taxon>
        <taxon>Bacillati</taxon>
        <taxon>Bacillota</taxon>
        <taxon>Bacilli</taxon>
        <taxon>Bacillales</taxon>
        <taxon>Paenibacillaceae</taxon>
        <taxon>Brevibacillus</taxon>
    </lineage>
</organism>
<evidence type="ECO:0008006" key="10">
    <source>
        <dbReference type="Google" id="ProtNLM"/>
    </source>
</evidence>
<name>M8DAG8_9BACL</name>
<keyword evidence="9" id="KW-1185">Reference proteome</keyword>
<dbReference type="PANTHER" id="PTHR33452">
    <property type="entry name" value="OXIDOREDUCTASE CATD-RELATED"/>
    <property type="match status" value="1"/>
</dbReference>
<comment type="subcellular location">
    <subcellularLocation>
        <location evidence="1">Cell membrane</location>
        <topology evidence="1">Multi-pass membrane protein</topology>
    </subcellularLocation>
</comment>
<reference evidence="8 9" key="1">
    <citation type="submission" date="2013-03" db="EMBL/GenBank/DDBJ databases">
        <title>Assembly of a new bacterial strain Brevibacillus borstelensis AK1.</title>
        <authorList>
            <person name="Rajan I."/>
            <person name="PoliReddy D."/>
            <person name="Sugumar T."/>
            <person name="Rathinam K."/>
            <person name="Alqarawi S."/>
            <person name="Khalil A.B."/>
            <person name="Sivakumar N."/>
        </authorList>
    </citation>
    <scope>NUCLEOTIDE SEQUENCE [LARGE SCALE GENOMIC DNA]</scope>
    <source>
        <strain evidence="8 9">AK1</strain>
    </source>
</reference>
<dbReference type="Pfam" id="PF07681">
    <property type="entry name" value="DoxX"/>
    <property type="match status" value="1"/>
</dbReference>
<evidence type="ECO:0000313" key="9">
    <source>
        <dbReference type="Proteomes" id="UP000012081"/>
    </source>
</evidence>
<protein>
    <recommendedName>
        <fullName evidence="10">DoxX family protein</fullName>
    </recommendedName>
</protein>
<dbReference type="InterPro" id="IPR051907">
    <property type="entry name" value="DoxX-like_oxidoreductase"/>
</dbReference>
<dbReference type="AlphaFoldDB" id="M8DAG8"/>
<evidence type="ECO:0000256" key="1">
    <source>
        <dbReference type="ARBA" id="ARBA00004651"/>
    </source>
</evidence>
<evidence type="ECO:0000256" key="5">
    <source>
        <dbReference type="ARBA" id="ARBA00022989"/>
    </source>
</evidence>